<dbReference type="PANTHER" id="PTHR45947:SF3">
    <property type="entry name" value="SULFOQUINOVOSYL TRANSFERASE SQD2"/>
    <property type="match status" value="1"/>
</dbReference>
<sequence>MQRWRVLLINDFLHMGGAEIVYKQSAGLLSTLSGVEVERFDDSRFVAQTSMLSRIWNVAAAHALEKAILAFRPHRVLVHNYHNALSPSILSVIARYKRDLGYRTYHTCHDYHLVYYNPMMQYFEKGKPLILPLEMLSTRTAFKLRSSPKGLMHDLMTKAYWHAVRAACHPSRVFDQILCPSAFMQEALHRCGIRNTVILHNPSAVPVALIPSAVRNKDRFNLAFAGRISQEKGLAQFIELAQAADFEHINAIGVYGEGPERAVIEQRFASLIECGKLIFFGSLPQERLFSDLQRFADAVIVPSVCAENAPLIIIEAAMLGLPALVRDGGSMATTADAVGNKIKFRTDPESLKLALGQLATHLSNPERRYDVDQYLPEYYAERLAEIMCIGQGVPPSAYPAFAADSSQSSGVLR</sequence>
<dbReference type="SUPFAM" id="SSF53756">
    <property type="entry name" value="UDP-Glycosyltransferase/glycogen phosphorylase"/>
    <property type="match status" value="1"/>
</dbReference>
<dbReference type="GO" id="GO:0016757">
    <property type="term" value="F:glycosyltransferase activity"/>
    <property type="evidence" value="ECO:0007669"/>
    <property type="project" value="InterPro"/>
</dbReference>
<dbReference type="PANTHER" id="PTHR45947">
    <property type="entry name" value="SULFOQUINOVOSYL TRANSFERASE SQD2"/>
    <property type="match status" value="1"/>
</dbReference>
<dbReference type="OrthoDB" id="9062832at2"/>
<name>A0A6N6WL51_9BURK</name>
<evidence type="ECO:0000313" key="3">
    <source>
        <dbReference type="Proteomes" id="UP000463700"/>
    </source>
</evidence>
<evidence type="ECO:0000259" key="1">
    <source>
        <dbReference type="Pfam" id="PF00534"/>
    </source>
</evidence>
<reference evidence="2 3" key="1">
    <citation type="journal article" date="2020" name="Int. J. Syst. Evol. Microbiol.">
        <title>Paraburkholderia madseniana sp. nov., a phenolic acid-degrading bacterium isolated from acidic forest soil.</title>
        <authorList>
            <person name="Wilhelm R.C."/>
            <person name="Murphy S.J.L."/>
            <person name="Feriancek N.M."/>
            <person name="Karasz D.C."/>
            <person name="DeRito C.M."/>
            <person name="Newman J.D."/>
            <person name="Buckley D.H."/>
        </authorList>
    </citation>
    <scope>NUCLEOTIDE SEQUENCE [LARGE SCALE GENOMIC DNA]</scope>
    <source>
        <strain evidence="2 3">RP11</strain>
    </source>
</reference>
<dbReference type="EMBL" id="VOSW01000014">
    <property type="protein sequence ID" value="KAE8760130.1"/>
    <property type="molecule type" value="Genomic_DNA"/>
</dbReference>
<comment type="caution">
    <text evidence="2">The sequence shown here is derived from an EMBL/GenBank/DDBJ whole genome shotgun (WGS) entry which is preliminary data.</text>
</comment>
<dbReference type="RefSeq" id="WP_154559456.1">
    <property type="nucleotide sequence ID" value="NZ_JAMXWG010000016.1"/>
</dbReference>
<dbReference type="InterPro" id="IPR001296">
    <property type="entry name" value="Glyco_trans_1"/>
</dbReference>
<gene>
    <name evidence="2" type="ORF">FSO04_09575</name>
</gene>
<dbReference type="InterPro" id="IPR050194">
    <property type="entry name" value="Glycosyltransferase_grp1"/>
</dbReference>
<keyword evidence="2" id="KW-0808">Transferase</keyword>
<dbReference type="AlphaFoldDB" id="A0A6N6WL51"/>
<proteinExistence type="predicted"/>
<dbReference type="Gene3D" id="3.40.50.2000">
    <property type="entry name" value="Glycogen Phosphorylase B"/>
    <property type="match status" value="1"/>
</dbReference>
<organism evidence="2 3">
    <name type="scientific">Paraburkholderia madseniana</name>
    <dbReference type="NCBI Taxonomy" id="2599607"/>
    <lineage>
        <taxon>Bacteria</taxon>
        <taxon>Pseudomonadati</taxon>
        <taxon>Pseudomonadota</taxon>
        <taxon>Betaproteobacteria</taxon>
        <taxon>Burkholderiales</taxon>
        <taxon>Burkholderiaceae</taxon>
        <taxon>Paraburkholderia</taxon>
    </lineage>
</organism>
<protein>
    <submittedName>
        <fullName evidence="2">Glycosyltransferase</fullName>
    </submittedName>
</protein>
<evidence type="ECO:0000313" key="2">
    <source>
        <dbReference type="EMBL" id="KAE8760130.1"/>
    </source>
</evidence>
<feature type="domain" description="Glycosyl transferase family 1" evidence="1">
    <location>
        <begin position="214"/>
        <end position="368"/>
    </location>
</feature>
<accession>A0A6N6WL51</accession>
<dbReference type="Pfam" id="PF00534">
    <property type="entry name" value="Glycos_transf_1"/>
    <property type="match status" value="1"/>
</dbReference>
<dbReference type="Proteomes" id="UP000463700">
    <property type="component" value="Unassembled WGS sequence"/>
</dbReference>